<evidence type="ECO:0000256" key="2">
    <source>
        <dbReference type="ARBA" id="ARBA00006386"/>
    </source>
</evidence>
<comment type="similarity">
    <text evidence="2">Belongs to the UPF0718 family.</text>
</comment>
<keyword evidence="9" id="KW-1185">Reference proteome</keyword>
<keyword evidence="5 7" id="KW-1133">Transmembrane helix</keyword>
<accession>A0A1C3RFN1</accession>
<evidence type="ECO:0000256" key="3">
    <source>
        <dbReference type="ARBA" id="ARBA00022475"/>
    </source>
</evidence>
<evidence type="ECO:0000256" key="1">
    <source>
        <dbReference type="ARBA" id="ARBA00004651"/>
    </source>
</evidence>
<dbReference type="InterPro" id="IPR052923">
    <property type="entry name" value="UPF0718"/>
</dbReference>
<gene>
    <name evidence="8" type="ORF">MTBPR1_180016</name>
</gene>
<feature type="transmembrane region" description="Helical" evidence="7">
    <location>
        <begin position="111"/>
        <end position="131"/>
    </location>
</feature>
<dbReference type="OrthoDB" id="9799649at2"/>
<dbReference type="PANTHER" id="PTHR34184">
    <property type="entry name" value="UPF0718 PROTEIN YCGR"/>
    <property type="match status" value="1"/>
</dbReference>
<keyword evidence="3" id="KW-1003">Cell membrane</keyword>
<keyword evidence="4 7" id="KW-0812">Transmembrane</keyword>
<dbReference type="GO" id="GO:0005886">
    <property type="term" value="C:plasma membrane"/>
    <property type="evidence" value="ECO:0007669"/>
    <property type="project" value="UniProtKB-SubCell"/>
</dbReference>
<dbReference type="InterPro" id="IPR005524">
    <property type="entry name" value="DUF318"/>
</dbReference>
<dbReference type="Proteomes" id="UP000231658">
    <property type="component" value="Unassembled WGS sequence"/>
</dbReference>
<feature type="transmembrane region" description="Helical" evidence="7">
    <location>
        <begin position="282"/>
        <end position="306"/>
    </location>
</feature>
<keyword evidence="6 7" id="KW-0472">Membrane</keyword>
<feature type="transmembrane region" description="Helical" evidence="7">
    <location>
        <begin position="6"/>
        <end position="28"/>
    </location>
</feature>
<reference evidence="8 9" key="1">
    <citation type="submission" date="2016-07" db="EMBL/GenBank/DDBJ databases">
        <authorList>
            <person name="Lefevre C.T."/>
        </authorList>
    </citation>
    <scope>NUCLEOTIDE SEQUENCE [LARGE SCALE GENOMIC DNA]</scope>
    <source>
        <strain evidence="8">PR1</strain>
    </source>
</reference>
<proteinExistence type="inferred from homology"/>
<feature type="transmembrane region" description="Helical" evidence="7">
    <location>
        <begin position="185"/>
        <end position="204"/>
    </location>
</feature>
<evidence type="ECO:0000256" key="4">
    <source>
        <dbReference type="ARBA" id="ARBA00022692"/>
    </source>
</evidence>
<dbReference type="EMBL" id="FLYE01000010">
    <property type="protein sequence ID" value="SCA56103.1"/>
    <property type="molecule type" value="Genomic_DNA"/>
</dbReference>
<feature type="transmembrane region" description="Helical" evidence="7">
    <location>
        <begin position="49"/>
        <end position="71"/>
    </location>
</feature>
<dbReference type="RefSeq" id="WP_069186790.1">
    <property type="nucleotide sequence ID" value="NZ_FLYE01000010.1"/>
</dbReference>
<sequence>MELLTNTLHLFLEAAPWLLFGLVMAGVIKAWMSEKAVQKYIGGKGIGSIFGAALFGAPLPLCSCGVLPAAVGMRRAGGSRPATLSFLISTPETGVDSVAVSYALLGPFMAIVRPIAAVSSAVFTGVLAIFLPEEDNKAQPAQASSCCKTSCCGNSKPAVEVKKPNAFRKTLDGVSYALSDILDDIALWLGVGLLVAGVVTTYVPEQALVEWGSGPLAMLVMLVIGIPMYICATASTPLAASFLIAGVSPGAVMVFLLAGPATNMATIAVVKNEMGTRTMWTYLAGVCISSLAAGFVVNQLVSLWAIDIQSELAASAHVLPEGVEEVCAIILGLLLVKRLPAMIFTKTAPSNG</sequence>
<evidence type="ECO:0000256" key="6">
    <source>
        <dbReference type="ARBA" id="ARBA00023136"/>
    </source>
</evidence>
<protein>
    <submittedName>
        <fullName evidence="8">Permease</fullName>
    </submittedName>
</protein>
<evidence type="ECO:0000313" key="8">
    <source>
        <dbReference type="EMBL" id="SCA56103.1"/>
    </source>
</evidence>
<dbReference type="PANTHER" id="PTHR34184:SF4">
    <property type="entry name" value="UPF0718 PROTEIN YCGR"/>
    <property type="match status" value="1"/>
</dbReference>
<dbReference type="STRING" id="1867952.MTBPR1_180016"/>
<evidence type="ECO:0000256" key="7">
    <source>
        <dbReference type="SAM" id="Phobius"/>
    </source>
</evidence>
<evidence type="ECO:0000256" key="5">
    <source>
        <dbReference type="ARBA" id="ARBA00022989"/>
    </source>
</evidence>
<feature type="transmembrane region" description="Helical" evidence="7">
    <location>
        <begin position="216"/>
        <end position="244"/>
    </location>
</feature>
<organism evidence="8 9">
    <name type="scientific">Candidatus Terasakiella magnetica</name>
    <dbReference type="NCBI Taxonomy" id="1867952"/>
    <lineage>
        <taxon>Bacteria</taxon>
        <taxon>Pseudomonadati</taxon>
        <taxon>Pseudomonadota</taxon>
        <taxon>Alphaproteobacteria</taxon>
        <taxon>Rhodospirillales</taxon>
        <taxon>Terasakiellaceae</taxon>
        <taxon>Terasakiella</taxon>
    </lineage>
</organism>
<comment type="subcellular location">
    <subcellularLocation>
        <location evidence="1">Cell membrane</location>
        <topology evidence="1">Multi-pass membrane protein</topology>
    </subcellularLocation>
</comment>
<dbReference type="AlphaFoldDB" id="A0A1C3RFN1"/>
<dbReference type="NCBIfam" id="NF033936">
    <property type="entry name" value="CuZnOut_SO0444"/>
    <property type="match status" value="1"/>
</dbReference>
<dbReference type="Pfam" id="PF03773">
    <property type="entry name" value="ArsP_1"/>
    <property type="match status" value="1"/>
</dbReference>
<evidence type="ECO:0000313" key="9">
    <source>
        <dbReference type="Proteomes" id="UP000231658"/>
    </source>
</evidence>
<name>A0A1C3RFN1_9PROT</name>